<dbReference type="SMART" id="SM00060">
    <property type="entry name" value="FN3"/>
    <property type="match status" value="9"/>
</dbReference>
<evidence type="ECO:0000313" key="6">
    <source>
        <dbReference type="Proteomes" id="UP000593567"/>
    </source>
</evidence>
<feature type="transmembrane region" description="Helical" evidence="3">
    <location>
        <begin position="1085"/>
        <end position="1106"/>
    </location>
</feature>
<feature type="domain" description="Fibronectin type-III" evidence="4">
    <location>
        <begin position="180"/>
        <end position="277"/>
    </location>
</feature>
<feature type="compositionally biased region" description="Low complexity" evidence="2">
    <location>
        <begin position="59"/>
        <end position="87"/>
    </location>
</feature>
<organism evidence="5 6">
    <name type="scientific">Bugula neritina</name>
    <name type="common">Brown bryozoan</name>
    <name type="synonym">Sertularia neritina</name>
    <dbReference type="NCBI Taxonomy" id="10212"/>
    <lineage>
        <taxon>Eukaryota</taxon>
        <taxon>Metazoa</taxon>
        <taxon>Spiralia</taxon>
        <taxon>Lophotrochozoa</taxon>
        <taxon>Bryozoa</taxon>
        <taxon>Gymnolaemata</taxon>
        <taxon>Cheilostomatida</taxon>
        <taxon>Flustrina</taxon>
        <taxon>Buguloidea</taxon>
        <taxon>Bugulidae</taxon>
        <taxon>Bugula</taxon>
    </lineage>
</organism>
<feature type="domain" description="Fibronectin type-III" evidence="4">
    <location>
        <begin position="389"/>
        <end position="481"/>
    </location>
</feature>
<dbReference type="PANTHER" id="PTHR46957:SF3">
    <property type="entry name" value="CYTOKINE RECEPTOR"/>
    <property type="match status" value="1"/>
</dbReference>
<evidence type="ECO:0000256" key="1">
    <source>
        <dbReference type="ARBA" id="ARBA00013064"/>
    </source>
</evidence>
<evidence type="ECO:0000259" key="4">
    <source>
        <dbReference type="PROSITE" id="PS50853"/>
    </source>
</evidence>
<dbReference type="Proteomes" id="UP000593567">
    <property type="component" value="Unassembled WGS sequence"/>
</dbReference>
<dbReference type="EMBL" id="VXIV02001690">
    <property type="protein sequence ID" value="KAF6030558.1"/>
    <property type="molecule type" value="Genomic_DNA"/>
</dbReference>
<keyword evidence="3" id="KW-0812">Transmembrane</keyword>
<dbReference type="Gene3D" id="2.60.40.10">
    <property type="entry name" value="Immunoglobulins"/>
    <property type="match status" value="6"/>
</dbReference>
<dbReference type="InterPro" id="IPR013783">
    <property type="entry name" value="Ig-like_fold"/>
</dbReference>
<dbReference type="EC" id="3.1.3.48" evidence="1"/>
<comment type="caution">
    <text evidence="5">The sequence shown here is derived from an EMBL/GenBank/DDBJ whole genome shotgun (WGS) entry which is preliminary data.</text>
</comment>
<dbReference type="Pfam" id="PF00041">
    <property type="entry name" value="fn3"/>
    <property type="match status" value="5"/>
</dbReference>
<feature type="region of interest" description="Disordered" evidence="2">
    <location>
        <begin position="1004"/>
        <end position="1025"/>
    </location>
</feature>
<dbReference type="InterPro" id="IPR050713">
    <property type="entry name" value="RTP_Phos/Ushers"/>
</dbReference>
<reference evidence="5" key="1">
    <citation type="submission" date="2020-06" db="EMBL/GenBank/DDBJ databases">
        <title>Draft genome of Bugula neritina, a colonial animal packing powerful symbionts and potential medicines.</title>
        <authorList>
            <person name="Rayko M."/>
        </authorList>
    </citation>
    <scope>NUCLEOTIDE SEQUENCE [LARGE SCALE GENOMIC DNA]</scope>
    <source>
        <strain evidence="5">Kwan_BN1</strain>
    </source>
</reference>
<feature type="domain" description="Fibronectin type-III" evidence="4">
    <location>
        <begin position="711"/>
        <end position="805"/>
    </location>
</feature>
<gene>
    <name evidence="5" type="ORF">EB796_011139</name>
</gene>
<dbReference type="InterPro" id="IPR003961">
    <property type="entry name" value="FN3_dom"/>
</dbReference>
<dbReference type="OrthoDB" id="6244967at2759"/>
<dbReference type="Pfam" id="PF18861">
    <property type="entry name" value="PTP_tm"/>
    <property type="match status" value="1"/>
</dbReference>
<dbReference type="PANTHER" id="PTHR46957">
    <property type="entry name" value="CYTOKINE RECEPTOR"/>
    <property type="match status" value="1"/>
</dbReference>
<evidence type="ECO:0000313" key="5">
    <source>
        <dbReference type="EMBL" id="KAF6030558.1"/>
    </source>
</evidence>
<keyword evidence="6" id="KW-1185">Reference proteome</keyword>
<feature type="region of interest" description="Disordered" evidence="2">
    <location>
        <begin position="59"/>
        <end position="96"/>
    </location>
</feature>
<dbReference type="AlphaFoldDB" id="A0A7J7JYZ3"/>
<keyword evidence="3" id="KW-1133">Transmembrane helix</keyword>
<accession>A0A7J7JYZ3</accession>
<evidence type="ECO:0000256" key="2">
    <source>
        <dbReference type="SAM" id="MobiDB-lite"/>
    </source>
</evidence>
<sequence length="1191" mass="129440">MNNTGLFNMELSKSLITLVIVLCVTLSFPTTAGSLTVTPPTDTSTTTATKTSMIAATSAPSTAASSHAASTTTTTTTTPTTTTLAPPNGAADVNVSNPQTDSITVSWTTVAGVYYMVQYSNGTSAIYKDSLNTRTQTSPQTISLHTPGAEYTVRVLAFNYMDSTLEGEGVESNNVTFTAVPSDVVPTRANPSGTDITLDWTYNDTHVVSGFRLNCIPAVGLCGDRNSPLDIPDNTVRTYTLQGATPGQDYNVSIQAYVNTTPNSVQSGWVEFDTFKLVIVISLSAPIVPSDVAPTRANPSGTNITLEWTYYDTHVVSGFRLSCIPAVGSCGDRNSPLDIPDNTVRTYTLQGATRGRVYTVSIQAYVNTTSGSVQSGWVYFNEVEPGLSSPENLVITERRDTSVTLKWDEPTGMADISYYEVTYKDSNNKLTSANTTGNTTGPLVIDSLTEGHGYTFVVKSVSSTGNRSSPSNEVKYTVAPTIPESVEVKTPPGSSMLNFTWNLGSGRGDGFETVLFTPERNITDTVSGSTTFKEYSSLSPDTLYSFTVRAQASDVERNGSYKYSNYTERVDVTTDEDKPDPVADLTATGANSSSVILTWNKPVQENGVVVAYVIQTILLSNSTCVSSTLISCEDCRRREHNYTAAIDGKVVECTNRLDDVIKKSADFSSISYTVSKLSAFTNYTFVVWAFNTKKPSSREENATTLEKPPNAPHTVNILSYTHSSIYINWTSVSSEGVGVIESYRISLQPSHTAPIDVSPDDHLEYNITDLEPYTEYNISVQAKTSAGYGAPRDIHQRTKQYLPPKPILNNPSAGIDNSGSKKSPYIDISWEEPIPPNGVITGYRIQWAEVLNPPSSGAKTKVVNSTARSYRITSGLSHNKKYTVSIQARTEYLQNSQEGWGEAATKTVSTLESTPTAVPKVSDEVKEQLSVEEQISKISFYLPSDVTTMFSLDSGNIIKYQILVIGQASNGQFREDKLSKAVPGIASWAEAKKGDFKEPYAISAPTKSPSDWPTNSNRKKRAVASSTQINVGTDSTCKDGDTRLCNGPLKSNQQYCVYVRGFTSAGYSDSDCIVEAKTKLNYTPIIIGVVVAVALLVILVGAIYVLRQRRIGPFKREKIPDGPETPPIPLPTVTSDGRPSTPPPQAVKLVDFVKHTSNMHKDQDFRFSQEYQVSRGYQFQSCMWWMSQTVG</sequence>
<keyword evidence="3" id="KW-0472">Membrane</keyword>
<feature type="region of interest" description="Disordered" evidence="2">
    <location>
        <begin position="1117"/>
        <end position="1142"/>
    </location>
</feature>
<dbReference type="SUPFAM" id="SSF49265">
    <property type="entry name" value="Fibronectin type III"/>
    <property type="match status" value="5"/>
</dbReference>
<feature type="domain" description="Fibronectin type-III" evidence="4">
    <location>
        <begin position="288"/>
        <end position="386"/>
    </location>
</feature>
<dbReference type="GO" id="GO:0004725">
    <property type="term" value="F:protein tyrosine phosphatase activity"/>
    <property type="evidence" value="ECO:0007669"/>
    <property type="project" value="UniProtKB-EC"/>
</dbReference>
<proteinExistence type="predicted"/>
<dbReference type="GO" id="GO:0016020">
    <property type="term" value="C:membrane"/>
    <property type="evidence" value="ECO:0007669"/>
    <property type="project" value="UniProtKB-SubCell"/>
</dbReference>
<name>A0A7J7JYZ3_BUGNE</name>
<dbReference type="InterPro" id="IPR041201">
    <property type="entry name" value="PTPRJ_TM"/>
</dbReference>
<feature type="compositionally biased region" description="Polar residues" evidence="2">
    <location>
        <begin position="1005"/>
        <end position="1016"/>
    </location>
</feature>
<protein>
    <recommendedName>
        <fullName evidence="1">protein-tyrosine-phosphatase</fullName>
        <ecNumber evidence="1">3.1.3.48</ecNumber>
    </recommendedName>
</protein>
<feature type="domain" description="Fibronectin type-III" evidence="4">
    <location>
        <begin position="811"/>
        <end position="913"/>
    </location>
</feature>
<evidence type="ECO:0000256" key="3">
    <source>
        <dbReference type="SAM" id="Phobius"/>
    </source>
</evidence>
<feature type="domain" description="Fibronectin type-III" evidence="4">
    <location>
        <begin position="482"/>
        <end position="577"/>
    </location>
</feature>
<dbReference type="InterPro" id="IPR036116">
    <property type="entry name" value="FN3_sf"/>
</dbReference>
<dbReference type="PROSITE" id="PS50853">
    <property type="entry name" value="FN3"/>
    <property type="match status" value="6"/>
</dbReference>
<dbReference type="CDD" id="cd00063">
    <property type="entry name" value="FN3"/>
    <property type="match status" value="5"/>
</dbReference>